<dbReference type="PANTHER" id="PTHR34461">
    <property type="entry name" value="EXPRESSED PROTEIN"/>
    <property type="match status" value="1"/>
</dbReference>
<feature type="compositionally biased region" description="Low complexity" evidence="2">
    <location>
        <begin position="112"/>
        <end position="124"/>
    </location>
</feature>
<reference evidence="3" key="2">
    <citation type="submission" date="2021-02" db="EMBL/GenBank/DDBJ databases">
        <authorList>
            <person name="Kimball J.A."/>
            <person name="Haas M.W."/>
            <person name="Macchietto M."/>
            <person name="Kono T."/>
            <person name="Duquette J."/>
            <person name="Shao M."/>
        </authorList>
    </citation>
    <scope>NUCLEOTIDE SEQUENCE</scope>
    <source>
        <tissue evidence="3">Fresh leaf tissue</tissue>
    </source>
</reference>
<comment type="caution">
    <text evidence="3">The sequence shown here is derived from an EMBL/GenBank/DDBJ whole genome shotgun (WGS) entry which is preliminary data.</text>
</comment>
<evidence type="ECO:0000313" key="4">
    <source>
        <dbReference type="Proteomes" id="UP000729402"/>
    </source>
</evidence>
<organism evidence="3 4">
    <name type="scientific">Zizania palustris</name>
    <name type="common">Northern wild rice</name>
    <dbReference type="NCBI Taxonomy" id="103762"/>
    <lineage>
        <taxon>Eukaryota</taxon>
        <taxon>Viridiplantae</taxon>
        <taxon>Streptophyta</taxon>
        <taxon>Embryophyta</taxon>
        <taxon>Tracheophyta</taxon>
        <taxon>Spermatophyta</taxon>
        <taxon>Magnoliopsida</taxon>
        <taxon>Liliopsida</taxon>
        <taxon>Poales</taxon>
        <taxon>Poaceae</taxon>
        <taxon>BOP clade</taxon>
        <taxon>Oryzoideae</taxon>
        <taxon>Oryzeae</taxon>
        <taxon>Zizaniinae</taxon>
        <taxon>Zizania</taxon>
    </lineage>
</organism>
<feature type="compositionally biased region" description="Polar residues" evidence="2">
    <location>
        <begin position="338"/>
        <end position="352"/>
    </location>
</feature>
<gene>
    <name evidence="3" type="ORF">GUJ93_ZPchr0001g30731</name>
</gene>
<feature type="coiled-coil region" evidence="1">
    <location>
        <begin position="557"/>
        <end position="584"/>
    </location>
</feature>
<dbReference type="PANTHER" id="PTHR34461:SF4">
    <property type="entry name" value="OS01G0101800 PROTEIN"/>
    <property type="match status" value="1"/>
</dbReference>
<evidence type="ECO:0000313" key="3">
    <source>
        <dbReference type="EMBL" id="KAG8053719.1"/>
    </source>
</evidence>
<feature type="region of interest" description="Disordered" evidence="2">
    <location>
        <begin position="101"/>
        <end position="141"/>
    </location>
</feature>
<feature type="compositionally biased region" description="Polar residues" evidence="2">
    <location>
        <begin position="45"/>
        <end position="61"/>
    </location>
</feature>
<keyword evidence="1" id="KW-0175">Coiled coil</keyword>
<dbReference type="EMBL" id="JAAALK010000288">
    <property type="protein sequence ID" value="KAG8053719.1"/>
    <property type="molecule type" value="Genomic_DNA"/>
</dbReference>
<keyword evidence="4" id="KW-1185">Reference proteome</keyword>
<feature type="region of interest" description="Disordered" evidence="2">
    <location>
        <begin position="38"/>
        <end position="79"/>
    </location>
</feature>
<sequence length="648" mass="70783">MSTQRNPHLTSRRHAELLRHLLQDGGAAVKDLRLRRVVPPASAPLDSSPTKPGSAVTTPPETQDRERKPAAAVVPRSKFVRGPPSFGYRRLLPFLNELANHDSSSGKDNSKAELSSSSSFQSVDESADAKAEAGAVDRSISANEETKIAPAHLSNGKPCLARCQRSKFVHHLSSFSYKRMLPFLMENEISSQEGHRAKIPRIVPEKESSTDENGILTSRHHHFAMSGNSAEECETSQAKRLVREIQSESEDEACLLDGGFLQPGVSEASHLEDNPVQVQTLTQQRMLASDGYPLSSDKGEITLEESNKADVEMALEDGNSVCQGRRLQTFVSKVSAPEGSTAQMQNATQKQALTPDGNEENPLVSGKGGSIAKEQPQIHVTELPVKGNAECYEVLHCQSLGLGCSDGCGPTKVLVPLVNRRGALEQSDSMASLDEPLLDVKMSCSPFHPYATGTPFSVEEMPSGVLYTPDACAVGTPLSVEEMSGLNIEPSSSKVSAVDQRGAPCFGKRGFSPKKFSPKKGILKRHPRGCKGICMCLDCSTFRIHADRTFQFSRKQMEEADDIIDNLLKEVGNLRNLMEKSTGQEEPAQTACRHASQVEEVARERRRQMLMELNSHCRIPGPRVRFAQYVEERMASSPSSAGRQEQIN</sequence>
<feature type="region of interest" description="Disordered" evidence="2">
    <location>
        <begin position="335"/>
        <end position="370"/>
    </location>
</feature>
<proteinExistence type="predicted"/>
<name>A0A8J5VT85_ZIZPA</name>
<dbReference type="OrthoDB" id="766405at2759"/>
<dbReference type="AlphaFoldDB" id="A0A8J5VT85"/>
<evidence type="ECO:0000256" key="1">
    <source>
        <dbReference type="SAM" id="Coils"/>
    </source>
</evidence>
<accession>A0A8J5VT85</accession>
<evidence type="ECO:0000256" key="2">
    <source>
        <dbReference type="SAM" id="MobiDB-lite"/>
    </source>
</evidence>
<protein>
    <submittedName>
        <fullName evidence="3">Uncharacterized protein</fullName>
    </submittedName>
</protein>
<reference evidence="3" key="1">
    <citation type="journal article" date="2021" name="bioRxiv">
        <title>Whole Genome Assembly and Annotation of Northern Wild Rice, Zizania palustris L., Supports a Whole Genome Duplication in the Zizania Genus.</title>
        <authorList>
            <person name="Haas M."/>
            <person name="Kono T."/>
            <person name="Macchietto M."/>
            <person name="Millas R."/>
            <person name="McGilp L."/>
            <person name="Shao M."/>
            <person name="Duquette J."/>
            <person name="Hirsch C.N."/>
            <person name="Kimball J."/>
        </authorList>
    </citation>
    <scope>NUCLEOTIDE SEQUENCE</scope>
    <source>
        <tissue evidence="3">Fresh leaf tissue</tissue>
    </source>
</reference>
<dbReference type="Proteomes" id="UP000729402">
    <property type="component" value="Unassembled WGS sequence"/>
</dbReference>